<name>A0A6J5NEA7_9CAUD</name>
<reference evidence="1" key="1">
    <citation type="submission" date="2020-04" db="EMBL/GenBank/DDBJ databases">
        <authorList>
            <person name="Chiriac C."/>
            <person name="Salcher M."/>
            <person name="Ghai R."/>
            <person name="Kavagutti S V."/>
        </authorList>
    </citation>
    <scope>NUCLEOTIDE SEQUENCE</scope>
</reference>
<organism evidence="1">
    <name type="scientific">uncultured Caudovirales phage</name>
    <dbReference type="NCBI Taxonomy" id="2100421"/>
    <lineage>
        <taxon>Viruses</taxon>
        <taxon>Duplodnaviria</taxon>
        <taxon>Heunggongvirae</taxon>
        <taxon>Uroviricota</taxon>
        <taxon>Caudoviricetes</taxon>
        <taxon>Peduoviridae</taxon>
        <taxon>Maltschvirus</taxon>
        <taxon>Maltschvirus maltsch</taxon>
    </lineage>
</organism>
<accession>A0A6J5NEA7</accession>
<dbReference type="EMBL" id="LR796637">
    <property type="protein sequence ID" value="CAB4155505.1"/>
    <property type="molecule type" value="Genomic_DNA"/>
</dbReference>
<proteinExistence type="predicted"/>
<gene>
    <name evidence="1" type="ORF">UFOVP655_5</name>
</gene>
<sequence length="732" mass="80009">MADIASKLVELSADKLRDLHKRLHLLKSTSANIEAHHYTTIEMRRRGMEVGFDKWDQYEILVDTMKQANLRNLGAFPDEMISEVIKETGSSAADVQTILTSKGYEMRLEPVSKVIREYKGQFTVYSADETRSFGTYNTRIEAERRLKQIHAFKKADGFSPPSGVRAAARRAIGWIEDGKAGSGFTGVGRARASQLAGGESVSLGTINRMVSFFSRHEVDKKAKGFSQGEDGFPSAGRVSWDAWGGDAGFAWAKSIAAKNEDVKKHNQGMHDQKTHGKWADGIADAINNGEHPEVEPENVTAFLMGAAKRSDHPDLTELRVGGTLLFGDEGMGIARKDMPQVPAERRGEFLAELQAEGVSVKEEAVDPKTLKPIQKEVSSSRSGAIYNNYKEQGHIPQEQRILISSDGFVIDGHHTWGAAVGFAFDNPDAKLPVYRIGLTAKEALDRSLAWTEAQGIEGQAIDAPKPVGKGIIWKHLDGQHDQNAHGSWAGASAKPIPEIVDVAPIEGRSPVAVQAAVALRTRIMAVEPSITGMMQDLAKMSGGKLEGLANRVKSTDSLARKIEADANLGYEGDTTRAAANISDAIRYTMTMPDDQYASGFNNTVKALEASGFELRVKNFWQAGDPYDGANIKATKDGVTVEIQVHTPKSLSYKEKKLHPVYEQYRVETNDTARKSYWDKMVDIASAIPRPANYGAVLTIGTLVIQNFETAREAGLIKSTMVDNIAPKIEGEK</sequence>
<evidence type="ECO:0000313" key="1">
    <source>
        <dbReference type="EMBL" id="CAB4155505.1"/>
    </source>
</evidence>
<protein>
    <submittedName>
        <fullName evidence="1">Uncharacterized protein</fullName>
    </submittedName>
</protein>